<dbReference type="EMBL" id="VULR01000008">
    <property type="protein sequence ID" value="MSS43447.1"/>
    <property type="molecule type" value="Genomic_DNA"/>
</dbReference>
<protein>
    <submittedName>
        <fullName evidence="5 6">J domain-containing protein</fullName>
    </submittedName>
</protein>
<dbReference type="InterPro" id="IPR001623">
    <property type="entry name" value="DnaJ_domain"/>
</dbReference>
<sequence length="185" mass="21714">MKNPYEVLGINKNASEAEIKKAYKELVKKYHPDKYIDNPLKELAEEKLKEINEAYNFLMNNKNSYSDKDLLHSIRIDIQNGNLGEAERKLNMINRKTAEWYFLMGMVNKSRGWYDAAYSNLETACNMEPGNREYNRAFNSLFRQNDHYREPYRKESDHNICNICATLYCLDCLCECMGGDFISCI</sequence>
<dbReference type="AlphaFoldDB" id="A0A844FHB4"/>
<comment type="caution">
    <text evidence="6">The sequence shown here is derived from an EMBL/GenBank/DDBJ whole genome shotgun (WGS) entry which is preliminary data.</text>
</comment>
<feature type="coiled-coil region" evidence="3">
    <location>
        <begin position="41"/>
        <end position="68"/>
    </location>
</feature>
<dbReference type="InterPro" id="IPR036869">
    <property type="entry name" value="J_dom_sf"/>
</dbReference>
<dbReference type="Pfam" id="PF00226">
    <property type="entry name" value="DnaJ"/>
    <property type="match status" value="1"/>
</dbReference>
<evidence type="ECO:0000313" key="7">
    <source>
        <dbReference type="Proteomes" id="UP000462760"/>
    </source>
</evidence>
<dbReference type="EMBL" id="JAKNID010000025">
    <property type="protein sequence ID" value="MCG4565264.1"/>
    <property type="molecule type" value="Genomic_DNA"/>
</dbReference>
<dbReference type="PROSITE" id="PS50005">
    <property type="entry name" value="TPR"/>
    <property type="match status" value="1"/>
</dbReference>
<evidence type="ECO:0000313" key="6">
    <source>
        <dbReference type="EMBL" id="MSS43447.1"/>
    </source>
</evidence>
<feature type="domain" description="J" evidence="4">
    <location>
        <begin position="3"/>
        <end position="69"/>
    </location>
</feature>
<evidence type="ECO:0000256" key="2">
    <source>
        <dbReference type="PROSITE-ProRule" id="PRU00339"/>
    </source>
</evidence>
<dbReference type="InterPro" id="IPR050817">
    <property type="entry name" value="DjlA_DnaK_co-chaperone"/>
</dbReference>
<gene>
    <name evidence="6" type="ORF">FYJ27_06850</name>
    <name evidence="5" type="ORF">L0P62_07370</name>
</gene>
<dbReference type="Gene3D" id="1.10.287.110">
    <property type="entry name" value="DnaJ domain"/>
    <property type="match status" value="1"/>
</dbReference>
<dbReference type="Proteomes" id="UP001108123">
    <property type="component" value="Unassembled WGS sequence"/>
</dbReference>
<dbReference type="PROSITE" id="PS50076">
    <property type="entry name" value="DNAJ_2"/>
    <property type="match status" value="1"/>
</dbReference>
<dbReference type="PANTHER" id="PTHR24074">
    <property type="entry name" value="CO-CHAPERONE PROTEIN DJLA"/>
    <property type="match status" value="1"/>
</dbReference>
<dbReference type="InterPro" id="IPR019734">
    <property type="entry name" value="TPR_rpt"/>
</dbReference>
<evidence type="ECO:0000313" key="5">
    <source>
        <dbReference type="EMBL" id="MCG4565264.1"/>
    </source>
</evidence>
<reference evidence="6 7" key="1">
    <citation type="submission" date="2019-08" db="EMBL/GenBank/DDBJ databases">
        <title>In-depth cultivation of the pig gut microbiome towards novel bacterial diversity and tailored functional studies.</title>
        <authorList>
            <person name="Wylensek D."/>
            <person name="Hitch T.C.A."/>
            <person name="Clavel T."/>
        </authorList>
    </citation>
    <scope>NUCLEOTIDE SEQUENCE [LARGE SCALE GENOMIC DNA]</scope>
    <source>
        <strain evidence="6 7">Med78-601-WT-4W-RMD-3</strain>
    </source>
</reference>
<evidence type="ECO:0000313" key="8">
    <source>
        <dbReference type="Proteomes" id="UP001108123"/>
    </source>
</evidence>
<dbReference type="SMART" id="SM00271">
    <property type="entry name" value="DnaJ"/>
    <property type="match status" value="1"/>
</dbReference>
<evidence type="ECO:0000256" key="3">
    <source>
        <dbReference type="SAM" id="Coils"/>
    </source>
</evidence>
<dbReference type="CDD" id="cd06257">
    <property type="entry name" value="DnaJ"/>
    <property type="match status" value="1"/>
</dbReference>
<name>A0A844FHB4_9FIRM</name>
<keyword evidence="8" id="KW-1185">Reference proteome</keyword>
<keyword evidence="2" id="KW-0802">TPR repeat</keyword>
<keyword evidence="1" id="KW-0235">DNA replication</keyword>
<dbReference type="Proteomes" id="UP000462760">
    <property type="component" value="Unassembled WGS sequence"/>
</dbReference>
<dbReference type="OrthoDB" id="9779889at2"/>
<dbReference type="PRINTS" id="PR00625">
    <property type="entry name" value="JDOMAIN"/>
</dbReference>
<accession>A0A844FHB4</accession>
<dbReference type="RefSeq" id="WP_154484132.1">
    <property type="nucleotide sequence ID" value="NZ_JAHLOA010000014.1"/>
</dbReference>
<keyword evidence="3" id="KW-0175">Coiled coil</keyword>
<dbReference type="SUPFAM" id="SSF46565">
    <property type="entry name" value="Chaperone J-domain"/>
    <property type="match status" value="1"/>
</dbReference>
<feature type="repeat" description="TPR" evidence="2">
    <location>
        <begin position="98"/>
        <end position="131"/>
    </location>
</feature>
<evidence type="ECO:0000259" key="4">
    <source>
        <dbReference type="PROSITE" id="PS50076"/>
    </source>
</evidence>
<proteinExistence type="predicted"/>
<evidence type="ECO:0000256" key="1">
    <source>
        <dbReference type="ARBA" id="ARBA00022705"/>
    </source>
</evidence>
<reference evidence="5" key="2">
    <citation type="submission" date="2022-01" db="EMBL/GenBank/DDBJ databases">
        <title>Collection of gut derived symbiotic bacterial strains cultured from healthy donors.</title>
        <authorList>
            <person name="Lin H."/>
            <person name="Kohout C."/>
            <person name="Waligurski E."/>
            <person name="Pamer E.G."/>
        </authorList>
    </citation>
    <scope>NUCLEOTIDE SEQUENCE</scope>
    <source>
        <strain evidence="5">MSK.14.39</strain>
    </source>
</reference>
<dbReference type="GO" id="GO:0006260">
    <property type="term" value="P:DNA replication"/>
    <property type="evidence" value="ECO:0007669"/>
    <property type="project" value="UniProtKB-KW"/>
</dbReference>
<organism evidence="6 7">
    <name type="scientific">Anaerosalibacter bizertensis</name>
    <dbReference type="NCBI Taxonomy" id="932217"/>
    <lineage>
        <taxon>Bacteria</taxon>
        <taxon>Bacillati</taxon>
        <taxon>Bacillota</taxon>
        <taxon>Tissierellia</taxon>
        <taxon>Tissierellales</taxon>
        <taxon>Sporanaerobacteraceae</taxon>
        <taxon>Anaerosalibacter</taxon>
    </lineage>
</organism>